<dbReference type="InterPro" id="IPR012664">
    <property type="entry name" value="CHP02452"/>
</dbReference>
<evidence type="ECO:0000259" key="2">
    <source>
        <dbReference type="Pfam" id="PF10021"/>
    </source>
</evidence>
<dbReference type="InterPro" id="IPR043472">
    <property type="entry name" value="Macro_dom-like"/>
</dbReference>
<feature type="domain" description="Microbial-type PARG catalytic" evidence="2">
    <location>
        <begin position="125"/>
        <end position="207"/>
    </location>
</feature>
<keyword evidence="4" id="KW-1185">Reference proteome</keyword>
<dbReference type="Gene3D" id="3.40.220.10">
    <property type="entry name" value="Leucine Aminopeptidase, subunit E, domain 1"/>
    <property type="match status" value="1"/>
</dbReference>
<evidence type="ECO:0000313" key="4">
    <source>
        <dbReference type="Proteomes" id="UP000244855"/>
    </source>
</evidence>
<accession>A0A2V1DLV1</accession>
<proteinExistence type="predicted"/>
<dbReference type="Proteomes" id="UP000244855">
    <property type="component" value="Unassembled WGS sequence"/>
</dbReference>
<feature type="compositionally biased region" description="Low complexity" evidence="1">
    <location>
        <begin position="62"/>
        <end position="73"/>
    </location>
</feature>
<dbReference type="EMBL" id="KZ805398">
    <property type="protein sequence ID" value="PVH99156.1"/>
    <property type="molecule type" value="Genomic_DNA"/>
</dbReference>
<feature type="compositionally biased region" description="Basic residues" evidence="1">
    <location>
        <begin position="90"/>
        <end position="101"/>
    </location>
</feature>
<reference evidence="3 4" key="1">
    <citation type="journal article" date="2018" name="Sci. Rep.">
        <title>Comparative genomics provides insights into the lifestyle and reveals functional heterogeneity of dark septate endophytic fungi.</title>
        <authorList>
            <person name="Knapp D.G."/>
            <person name="Nemeth J.B."/>
            <person name="Barry K."/>
            <person name="Hainaut M."/>
            <person name="Henrissat B."/>
            <person name="Johnson J."/>
            <person name="Kuo A."/>
            <person name="Lim J.H.P."/>
            <person name="Lipzen A."/>
            <person name="Nolan M."/>
            <person name="Ohm R.A."/>
            <person name="Tamas L."/>
            <person name="Grigoriev I.V."/>
            <person name="Spatafora J.W."/>
            <person name="Nagy L.G."/>
            <person name="Kovacs G.M."/>
        </authorList>
    </citation>
    <scope>NUCLEOTIDE SEQUENCE [LARGE SCALE GENOMIC DNA]</scope>
    <source>
        <strain evidence="3 4">DSE2036</strain>
    </source>
</reference>
<feature type="compositionally biased region" description="Polar residues" evidence="1">
    <location>
        <begin position="102"/>
        <end position="122"/>
    </location>
</feature>
<dbReference type="OrthoDB" id="9985428at2759"/>
<dbReference type="NCBIfam" id="TIGR02452">
    <property type="entry name" value="TIGR02452 family protein"/>
    <property type="match status" value="1"/>
</dbReference>
<dbReference type="InterPro" id="IPR019261">
    <property type="entry name" value="PARG_cat_microbial"/>
</dbReference>
<dbReference type="AlphaFoldDB" id="A0A2V1DLV1"/>
<feature type="region of interest" description="Disordered" evidence="1">
    <location>
        <begin position="62"/>
        <end position="127"/>
    </location>
</feature>
<evidence type="ECO:0000256" key="1">
    <source>
        <dbReference type="SAM" id="MobiDB-lite"/>
    </source>
</evidence>
<name>A0A2V1DLV1_9PLEO</name>
<gene>
    <name evidence="3" type="ORF">DM02DRAFT_643180</name>
</gene>
<dbReference type="PANTHER" id="PTHR35596:SF1">
    <property type="entry name" value="MICROBIAL-TYPE PARG CATALYTIC DOMAIN-CONTAINING PROTEIN"/>
    <property type="match status" value="1"/>
</dbReference>
<evidence type="ECO:0000313" key="3">
    <source>
        <dbReference type="EMBL" id="PVH99156.1"/>
    </source>
</evidence>
<protein>
    <recommendedName>
        <fullName evidence="2">Microbial-type PARG catalytic domain-containing protein</fullName>
    </recommendedName>
</protein>
<sequence>MGRTHQSQGLAPPSVRKEQRAKLARHIVNKTVPAILASNTRARRGAEGSELVVVRFSDGDISSVVPNSESSVPATKGGATPNRIPEPQYIKRKGQGRRKAKNTTIDNPNSPQTHVDNHNATPTPDRLEAQRSIPARTIRIIAADTLVAAHLLKNTSKMSRKEPNICILNMASPLRPGGGVLAGATSQEESLCIRTTLLPSLKDSFYRLPEYGGIFSRDVLVFGSPEGELASADRYFVDVISAGMLRFPDLLGEEGEEKRLSKKDAKIVERKMRAVLRIASSFGVKKLILGAWGCGAYGNPVNDIAEAWQRVLGGVNDGHGRKSSNEPVESWDSVSEVVFAISSRKIAEAFGEAFRIEIEYLQGGHSEDESDHHSDQAVGELRSKIQEMEDQLGKVWNPDLKQRMGAILDGLRSQLRERESHFGAQQNEDATKRIVESMVGCSWDGNF</sequence>
<dbReference type="PANTHER" id="PTHR35596">
    <property type="entry name" value="DUF2263 DOMAIN-CONTAINING PROTEIN"/>
    <property type="match status" value="1"/>
</dbReference>
<dbReference type="STRING" id="97972.A0A2V1DLV1"/>
<dbReference type="Pfam" id="PF10021">
    <property type="entry name" value="PARG_cat_microb"/>
    <property type="match status" value="1"/>
</dbReference>
<dbReference type="SUPFAM" id="SSF52949">
    <property type="entry name" value="Macro domain-like"/>
    <property type="match status" value="1"/>
</dbReference>
<organism evidence="3 4">
    <name type="scientific">Periconia macrospinosa</name>
    <dbReference type="NCBI Taxonomy" id="97972"/>
    <lineage>
        <taxon>Eukaryota</taxon>
        <taxon>Fungi</taxon>
        <taxon>Dikarya</taxon>
        <taxon>Ascomycota</taxon>
        <taxon>Pezizomycotina</taxon>
        <taxon>Dothideomycetes</taxon>
        <taxon>Pleosporomycetidae</taxon>
        <taxon>Pleosporales</taxon>
        <taxon>Massarineae</taxon>
        <taxon>Periconiaceae</taxon>
        <taxon>Periconia</taxon>
    </lineage>
</organism>